<dbReference type="OrthoDB" id="9907644at2"/>
<accession>A0A126Q624</accession>
<protein>
    <recommendedName>
        <fullName evidence="4">Iron transporter</fullName>
    </recommendedName>
</protein>
<gene>
    <name evidence="2" type="ORF">AVL55_18090</name>
</gene>
<evidence type="ECO:0000256" key="1">
    <source>
        <dbReference type="SAM" id="Phobius"/>
    </source>
</evidence>
<name>A0A126Q624_ALTMA</name>
<organism evidence="2 3">
    <name type="scientific">Alteromonas macleodii</name>
    <name type="common">Pseudoalteromonas macleodii</name>
    <dbReference type="NCBI Taxonomy" id="28108"/>
    <lineage>
        <taxon>Bacteria</taxon>
        <taxon>Pseudomonadati</taxon>
        <taxon>Pseudomonadota</taxon>
        <taxon>Gammaproteobacteria</taxon>
        <taxon>Alteromonadales</taxon>
        <taxon>Alteromonadaceae</taxon>
        <taxon>Alteromonas/Salinimonas group</taxon>
        <taxon>Alteromonas</taxon>
    </lineage>
</organism>
<reference evidence="2 3" key="1">
    <citation type="submission" date="2015-12" db="EMBL/GenBank/DDBJ databases">
        <authorList>
            <person name="Shamseldin A."/>
            <person name="Moawad H."/>
            <person name="Abd El-Rahim W.M."/>
            <person name="Sadowsky M.J."/>
        </authorList>
    </citation>
    <scope>NUCLEOTIDE SEQUENCE [LARGE SCALE GENOMIC DNA]</scope>
    <source>
        <strain evidence="2 3">D7</strain>
    </source>
</reference>
<feature type="transmembrane region" description="Helical" evidence="1">
    <location>
        <begin position="20"/>
        <end position="41"/>
    </location>
</feature>
<dbReference type="RefSeq" id="WP_061096033.1">
    <property type="nucleotide sequence ID" value="NZ_CP014323.1"/>
</dbReference>
<dbReference type="Proteomes" id="UP000063991">
    <property type="component" value="Chromosome"/>
</dbReference>
<keyword evidence="1" id="KW-1133">Transmembrane helix</keyword>
<dbReference type="AlphaFoldDB" id="A0A126Q624"/>
<keyword evidence="1" id="KW-0472">Membrane</keyword>
<evidence type="ECO:0000313" key="3">
    <source>
        <dbReference type="Proteomes" id="UP000063991"/>
    </source>
</evidence>
<evidence type="ECO:0008006" key="4">
    <source>
        <dbReference type="Google" id="ProtNLM"/>
    </source>
</evidence>
<evidence type="ECO:0000313" key="2">
    <source>
        <dbReference type="EMBL" id="AMJ99898.1"/>
    </source>
</evidence>
<proteinExistence type="predicted"/>
<feature type="transmembrane region" description="Helical" evidence="1">
    <location>
        <begin position="53"/>
        <end position="73"/>
    </location>
</feature>
<feature type="transmembrane region" description="Helical" evidence="1">
    <location>
        <begin position="80"/>
        <end position="97"/>
    </location>
</feature>
<sequence>MKSQTVNRVTISRERLDVAFRTLIAVALGYAFSAWLSSAIANFIGTDGREYEVLVRMLFFCVYCTFILFTFIFDTTKKASIVMTVLSALALGLYSISTGL</sequence>
<dbReference type="EMBL" id="CP014323">
    <property type="protein sequence ID" value="AMJ99898.1"/>
    <property type="molecule type" value="Genomic_DNA"/>
</dbReference>
<keyword evidence="1" id="KW-0812">Transmembrane</keyword>